<name>A0ABD0U307_DENTH</name>
<evidence type="ECO:0000313" key="1">
    <source>
        <dbReference type="EMBL" id="KAL0906379.1"/>
    </source>
</evidence>
<gene>
    <name evidence="1" type="ORF">M5K25_024870</name>
</gene>
<evidence type="ECO:0000313" key="2">
    <source>
        <dbReference type="Proteomes" id="UP001552299"/>
    </source>
</evidence>
<organism evidence="1 2">
    <name type="scientific">Dendrobium thyrsiflorum</name>
    <name type="common">Pinecone-like raceme dendrobium</name>
    <name type="synonym">Orchid</name>
    <dbReference type="NCBI Taxonomy" id="117978"/>
    <lineage>
        <taxon>Eukaryota</taxon>
        <taxon>Viridiplantae</taxon>
        <taxon>Streptophyta</taxon>
        <taxon>Embryophyta</taxon>
        <taxon>Tracheophyta</taxon>
        <taxon>Spermatophyta</taxon>
        <taxon>Magnoliopsida</taxon>
        <taxon>Liliopsida</taxon>
        <taxon>Asparagales</taxon>
        <taxon>Orchidaceae</taxon>
        <taxon>Epidendroideae</taxon>
        <taxon>Malaxideae</taxon>
        <taxon>Dendrobiinae</taxon>
        <taxon>Dendrobium</taxon>
    </lineage>
</organism>
<sequence length="97" mass="11083">MHGGEQVLLRHILRILGSSPHYLEFYVSFSSGSSHKGITGSRLQRPLKLRIFSLISFNLAFANENCTRYNKSYIIHSIDEAIHKEDIGCHFVTCSRM</sequence>
<accession>A0ABD0U307</accession>
<protein>
    <submittedName>
        <fullName evidence="1">Uncharacterized protein</fullName>
    </submittedName>
</protein>
<dbReference type="EMBL" id="JANQDX010000018">
    <property type="protein sequence ID" value="KAL0906379.1"/>
    <property type="molecule type" value="Genomic_DNA"/>
</dbReference>
<dbReference type="Proteomes" id="UP001552299">
    <property type="component" value="Unassembled WGS sequence"/>
</dbReference>
<keyword evidence="2" id="KW-1185">Reference proteome</keyword>
<comment type="caution">
    <text evidence="1">The sequence shown here is derived from an EMBL/GenBank/DDBJ whole genome shotgun (WGS) entry which is preliminary data.</text>
</comment>
<reference evidence="1 2" key="1">
    <citation type="journal article" date="2024" name="Plant Biotechnol. J.">
        <title>Dendrobium thyrsiflorum genome and its molecular insights into genes involved in important horticultural traits.</title>
        <authorList>
            <person name="Chen B."/>
            <person name="Wang J.Y."/>
            <person name="Zheng P.J."/>
            <person name="Li K.L."/>
            <person name="Liang Y.M."/>
            <person name="Chen X.F."/>
            <person name="Zhang C."/>
            <person name="Zhao X."/>
            <person name="He X."/>
            <person name="Zhang G.Q."/>
            <person name="Liu Z.J."/>
            <person name="Xu Q."/>
        </authorList>
    </citation>
    <scope>NUCLEOTIDE SEQUENCE [LARGE SCALE GENOMIC DNA]</scope>
    <source>
        <strain evidence="1">GZMU011</strain>
    </source>
</reference>
<proteinExistence type="predicted"/>
<dbReference type="AlphaFoldDB" id="A0ABD0U307"/>